<protein>
    <submittedName>
        <fullName evidence="1">MarR family transcriptional regulator</fullName>
    </submittedName>
</protein>
<dbReference type="Proteomes" id="UP000323164">
    <property type="component" value="Unassembled WGS sequence"/>
</dbReference>
<sequence length="214" mass="22731">MSTAQPGGTRQALLRHLLRGGPQGADVESLCGALRISHNAVRQHLTAALAAGLVEHAPARATGGRPQSRYRLTVAGQERFPRNYGLIAGALLEAVSDRLGSNATKDLLTDLGGALGRADPIDPARPDAEIADALADRLQRAGYEAVPTLRGGQAQVEAFNCVFHAIARENADVCRFDIAFLEAASGRRIQHAECIVRGGHVCRFLIGHSPPPQR</sequence>
<dbReference type="Gene3D" id="1.10.10.10">
    <property type="entry name" value="Winged helix-like DNA-binding domain superfamily/Winged helix DNA-binding domain"/>
    <property type="match status" value="1"/>
</dbReference>
<keyword evidence="2" id="KW-1185">Reference proteome</keyword>
<comment type="caution">
    <text evidence="1">The sequence shown here is derived from an EMBL/GenBank/DDBJ whole genome shotgun (WGS) entry which is preliminary data.</text>
</comment>
<evidence type="ECO:0000313" key="1">
    <source>
        <dbReference type="EMBL" id="TZF91588.1"/>
    </source>
</evidence>
<proteinExistence type="predicted"/>
<gene>
    <name evidence="1" type="ORF">FW784_01130</name>
</gene>
<reference evidence="1 2" key="1">
    <citation type="submission" date="2019-08" db="EMBL/GenBank/DDBJ databases">
        <title>Draft genome sequence of Lysobacter sp. UKS-15.</title>
        <authorList>
            <person name="Im W.-T."/>
        </authorList>
    </citation>
    <scope>NUCLEOTIDE SEQUENCE [LARGE SCALE GENOMIC DNA]</scope>
    <source>
        <strain evidence="1 2">UKS-15</strain>
    </source>
</reference>
<accession>A0A5D8Z9L5</accession>
<evidence type="ECO:0000313" key="2">
    <source>
        <dbReference type="Proteomes" id="UP000323164"/>
    </source>
</evidence>
<dbReference type="RefSeq" id="WP_149351516.1">
    <property type="nucleotide sequence ID" value="NZ_VTRV01000006.1"/>
</dbReference>
<dbReference type="OrthoDB" id="8545200at2"/>
<dbReference type="InterPro" id="IPR036388">
    <property type="entry name" value="WH-like_DNA-bd_sf"/>
</dbReference>
<organism evidence="1 2">
    <name type="scientific">Cognatilysobacter lacus</name>
    <dbReference type="NCBI Taxonomy" id="1643323"/>
    <lineage>
        <taxon>Bacteria</taxon>
        <taxon>Pseudomonadati</taxon>
        <taxon>Pseudomonadota</taxon>
        <taxon>Gammaproteobacteria</taxon>
        <taxon>Lysobacterales</taxon>
        <taxon>Lysobacteraceae</taxon>
        <taxon>Cognatilysobacter</taxon>
    </lineage>
</organism>
<dbReference type="SUPFAM" id="SSF46785">
    <property type="entry name" value="Winged helix' DNA-binding domain"/>
    <property type="match status" value="1"/>
</dbReference>
<dbReference type="InterPro" id="IPR036390">
    <property type="entry name" value="WH_DNA-bd_sf"/>
</dbReference>
<dbReference type="EMBL" id="VTRV01000006">
    <property type="protein sequence ID" value="TZF91588.1"/>
    <property type="molecule type" value="Genomic_DNA"/>
</dbReference>
<name>A0A5D8Z9L5_9GAMM</name>
<dbReference type="AlphaFoldDB" id="A0A5D8Z9L5"/>